<keyword evidence="2" id="KW-1185">Reference proteome</keyword>
<protein>
    <submittedName>
        <fullName evidence="1">Uncharacterized protein</fullName>
    </submittedName>
</protein>
<proteinExistence type="predicted"/>
<evidence type="ECO:0000313" key="1">
    <source>
        <dbReference type="EMBL" id="VCX26813.1"/>
    </source>
</evidence>
<evidence type="ECO:0000313" key="2">
    <source>
        <dbReference type="Proteomes" id="UP000269945"/>
    </source>
</evidence>
<reference evidence="1 2" key="1">
    <citation type="submission" date="2018-10" db="EMBL/GenBank/DDBJ databases">
        <authorList>
            <person name="Ekblom R."/>
            <person name="Jareborg N."/>
        </authorList>
    </citation>
    <scope>NUCLEOTIDE SEQUENCE [LARGE SCALE GENOMIC DNA]</scope>
    <source>
        <tissue evidence="1">Muscle</tissue>
    </source>
</reference>
<sequence length="51" mass="5902">MPLLNIRIQKGVKLLHSQFLSYSLRTTLSPTNLCNLATLRQQKGLNRYIMN</sequence>
<dbReference type="AlphaFoldDB" id="A0A9X9M220"/>
<organism evidence="1 2">
    <name type="scientific">Gulo gulo</name>
    <name type="common">Wolverine</name>
    <name type="synonym">Gluton</name>
    <dbReference type="NCBI Taxonomy" id="48420"/>
    <lineage>
        <taxon>Eukaryota</taxon>
        <taxon>Metazoa</taxon>
        <taxon>Chordata</taxon>
        <taxon>Craniata</taxon>
        <taxon>Vertebrata</taxon>
        <taxon>Euteleostomi</taxon>
        <taxon>Mammalia</taxon>
        <taxon>Eutheria</taxon>
        <taxon>Laurasiatheria</taxon>
        <taxon>Carnivora</taxon>
        <taxon>Caniformia</taxon>
        <taxon>Musteloidea</taxon>
        <taxon>Mustelidae</taxon>
        <taxon>Guloninae</taxon>
        <taxon>Gulo</taxon>
    </lineage>
</organism>
<dbReference type="EMBL" id="CYRY02037647">
    <property type="protein sequence ID" value="VCX26813.1"/>
    <property type="molecule type" value="Genomic_DNA"/>
</dbReference>
<gene>
    <name evidence="1" type="ORF">BN2614_LOCUS1</name>
</gene>
<comment type="caution">
    <text evidence="1">The sequence shown here is derived from an EMBL/GenBank/DDBJ whole genome shotgun (WGS) entry which is preliminary data.</text>
</comment>
<name>A0A9X9M220_GULGU</name>
<accession>A0A9X9M220</accession>
<feature type="non-terminal residue" evidence="1">
    <location>
        <position position="51"/>
    </location>
</feature>
<dbReference type="Proteomes" id="UP000269945">
    <property type="component" value="Unassembled WGS sequence"/>
</dbReference>